<feature type="domain" description="Endonuclease GajA/Old nuclease/RecF-like AAA" evidence="1">
    <location>
        <begin position="25"/>
        <end position="140"/>
    </location>
</feature>
<dbReference type="AlphaFoldDB" id="A0A0M2PS84"/>
<organism evidence="3 4">
    <name type="scientific">Prochlorothrix hollandica PCC 9006 = CALU 1027</name>
    <dbReference type="NCBI Taxonomy" id="317619"/>
    <lineage>
        <taxon>Bacteria</taxon>
        <taxon>Bacillati</taxon>
        <taxon>Cyanobacteriota</taxon>
        <taxon>Cyanophyceae</taxon>
        <taxon>Prochlorotrichales</taxon>
        <taxon>Prochlorotrichaceae</taxon>
        <taxon>Prochlorothrix</taxon>
    </lineage>
</organism>
<dbReference type="InterPro" id="IPR041685">
    <property type="entry name" value="AAA_GajA/Old/RecF-like"/>
</dbReference>
<dbReference type="InterPro" id="IPR051396">
    <property type="entry name" value="Bact_Antivir_Def_Nuclease"/>
</dbReference>
<feature type="domain" description="OLD protein-like TOPRIM" evidence="2">
    <location>
        <begin position="187"/>
        <end position="256"/>
    </location>
</feature>
<evidence type="ECO:0000313" key="3">
    <source>
        <dbReference type="EMBL" id="KKI98022.1"/>
    </source>
</evidence>
<evidence type="ECO:0000259" key="2">
    <source>
        <dbReference type="Pfam" id="PF20469"/>
    </source>
</evidence>
<gene>
    <name evidence="3" type="ORF">PROH_19940</name>
</gene>
<dbReference type="Pfam" id="PF13175">
    <property type="entry name" value="AAA_15"/>
    <property type="match status" value="1"/>
</dbReference>
<proteinExistence type="predicted"/>
<dbReference type="Proteomes" id="UP000034681">
    <property type="component" value="Unassembled WGS sequence"/>
</dbReference>
<protein>
    <submittedName>
        <fullName evidence="3">Uncharacterized protein</fullName>
    </submittedName>
</protein>
<dbReference type="Gene3D" id="3.40.50.300">
    <property type="entry name" value="P-loop containing nucleotide triphosphate hydrolases"/>
    <property type="match status" value="1"/>
</dbReference>
<sequence length="378" mass="43613">MSIAKVMQEVFPGISIKIDSISQDIDLIKAIQDDTQFLIEENNIAVPHDLQGHGVQRQLIFSALKEYSKQLQLAKSTAKKPDINLDEKSNSTRKKYMILLEEPELFLHPTAIRSVRNLLYDLAKNSEFQIICATHSPVIIDLAQSQNSLVRIVKIPEIGSISHQVKREELIAPRMLETFNPHVCEAFFADQVILVEGSTEAIAIRQILEKMELENSNSKDIKNFHIVNCGGKTTIPEFQRILRLFKIEYTVFHDSDSRLDKNGKSLNVWTINEKIWKEIEMARRDNIEAKRFVSIINFESSNGYNPCPQSKPTEAYQQVKTWISRWNEKAIQAKPIIKYMQYLVHGYGDIEDHTQAWLNQQSVESVPENFMDEQLDLW</sequence>
<comment type="caution">
    <text evidence="3">The sequence shown here is derived from an EMBL/GenBank/DDBJ whole genome shotgun (WGS) entry which is preliminary data.</text>
</comment>
<dbReference type="Pfam" id="PF20469">
    <property type="entry name" value="OLD-like_TOPRIM"/>
    <property type="match status" value="1"/>
</dbReference>
<accession>A0A0M2PS84</accession>
<dbReference type="STRING" id="317619.GCA_000332315_02860"/>
<dbReference type="SUPFAM" id="SSF52540">
    <property type="entry name" value="P-loop containing nucleoside triphosphate hydrolases"/>
    <property type="match status" value="1"/>
</dbReference>
<reference evidence="3" key="1">
    <citation type="submission" date="2012-04" db="EMBL/GenBank/DDBJ databases">
        <authorList>
            <person name="Borisov I.G."/>
            <person name="Ivanikova N.V."/>
            <person name="Pinevich A.V."/>
        </authorList>
    </citation>
    <scope>NUCLEOTIDE SEQUENCE [LARGE SCALE GENOMIC DNA]</scope>
    <source>
        <strain evidence="3">CALU 1027</strain>
    </source>
</reference>
<dbReference type="PANTHER" id="PTHR43581:SF4">
    <property type="entry name" value="ATP_GTP PHOSPHATASE"/>
    <property type="match status" value="1"/>
</dbReference>
<name>A0A0M2PS84_PROHO</name>
<dbReference type="PANTHER" id="PTHR43581">
    <property type="entry name" value="ATP/GTP PHOSPHATASE"/>
    <property type="match status" value="1"/>
</dbReference>
<dbReference type="EMBL" id="AJTX02000010">
    <property type="protein sequence ID" value="KKI98022.1"/>
    <property type="molecule type" value="Genomic_DNA"/>
</dbReference>
<dbReference type="CDD" id="cd01026">
    <property type="entry name" value="TOPRIM_OLD"/>
    <property type="match status" value="1"/>
</dbReference>
<dbReference type="InterPro" id="IPR027417">
    <property type="entry name" value="P-loop_NTPase"/>
</dbReference>
<evidence type="ECO:0000259" key="1">
    <source>
        <dbReference type="Pfam" id="PF13175"/>
    </source>
</evidence>
<evidence type="ECO:0000313" key="4">
    <source>
        <dbReference type="Proteomes" id="UP000034681"/>
    </source>
</evidence>
<dbReference type="InterPro" id="IPR034139">
    <property type="entry name" value="TOPRIM_OLD"/>
</dbReference>
<keyword evidence="4" id="KW-1185">Reference proteome</keyword>